<dbReference type="Proteomes" id="UP000250235">
    <property type="component" value="Unassembled WGS sequence"/>
</dbReference>
<name>A0A2Z7D0F3_9LAMI</name>
<protein>
    <submittedName>
        <fullName evidence="2">Uncharacterized protein</fullName>
    </submittedName>
</protein>
<feature type="compositionally biased region" description="Polar residues" evidence="1">
    <location>
        <begin position="65"/>
        <end position="80"/>
    </location>
</feature>
<reference evidence="2 3" key="1">
    <citation type="journal article" date="2015" name="Proc. Natl. Acad. Sci. U.S.A.">
        <title>The resurrection genome of Boea hygrometrica: A blueprint for survival of dehydration.</title>
        <authorList>
            <person name="Xiao L."/>
            <person name="Yang G."/>
            <person name="Zhang L."/>
            <person name="Yang X."/>
            <person name="Zhao S."/>
            <person name="Ji Z."/>
            <person name="Zhou Q."/>
            <person name="Hu M."/>
            <person name="Wang Y."/>
            <person name="Chen M."/>
            <person name="Xu Y."/>
            <person name="Jin H."/>
            <person name="Xiao X."/>
            <person name="Hu G."/>
            <person name="Bao F."/>
            <person name="Hu Y."/>
            <person name="Wan P."/>
            <person name="Li L."/>
            <person name="Deng X."/>
            <person name="Kuang T."/>
            <person name="Xiang C."/>
            <person name="Zhu J.K."/>
            <person name="Oliver M.J."/>
            <person name="He Y."/>
        </authorList>
    </citation>
    <scope>NUCLEOTIDE SEQUENCE [LARGE SCALE GENOMIC DNA]</scope>
    <source>
        <strain evidence="3">cv. XS01</strain>
    </source>
</reference>
<proteinExistence type="predicted"/>
<feature type="region of interest" description="Disordered" evidence="1">
    <location>
        <begin position="57"/>
        <end position="83"/>
    </location>
</feature>
<evidence type="ECO:0000313" key="3">
    <source>
        <dbReference type="Proteomes" id="UP000250235"/>
    </source>
</evidence>
<dbReference type="EMBL" id="KQ991351">
    <property type="protein sequence ID" value="KZV52015.1"/>
    <property type="molecule type" value="Genomic_DNA"/>
</dbReference>
<evidence type="ECO:0000313" key="2">
    <source>
        <dbReference type="EMBL" id="KZV52015.1"/>
    </source>
</evidence>
<evidence type="ECO:0000256" key="1">
    <source>
        <dbReference type="SAM" id="MobiDB-lite"/>
    </source>
</evidence>
<accession>A0A2Z7D0F3</accession>
<gene>
    <name evidence="2" type="ORF">F511_10235</name>
</gene>
<organism evidence="2 3">
    <name type="scientific">Dorcoceras hygrometricum</name>
    <dbReference type="NCBI Taxonomy" id="472368"/>
    <lineage>
        <taxon>Eukaryota</taxon>
        <taxon>Viridiplantae</taxon>
        <taxon>Streptophyta</taxon>
        <taxon>Embryophyta</taxon>
        <taxon>Tracheophyta</taxon>
        <taxon>Spermatophyta</taxon>
        <taxon>Magnoliopsida</taxon>
        <taxon>eudicotyledons</taxon>
        <taxon>Gunneridae</taxon>
        <taxon>Pentapetalae</taxon>
        <taxon>asterids</taxon>
        <taxon>lamiids</taxon>
        <taxon>Lamiales</taxon>
        <taxon>Gesneriaceae</taxon>
        <taxon>Didymocarpoideae</taxon>
        <taxon>Trichosporeae</taxon>
        <taxon>Loxocarpinae</taxon>
        <taxon>Dorcoceras</taxon>
    </lineage>
</organism>
<dbReference type="AlphaFoldDB" id="A0A2Z7D0F3"/>
<sequence>MVHEYKKISQSFEEVKAEKESHVTKAELVSSTEMQAALIFYFTAKKLEGAMKPYRDKSGLGYGSDDSSMAKPSTHPQLDSTKLHTMRFLKSSTGQPEEAKFEESPIAAKPPIWQGRYCGLGYIDPEKPKEIWIKKHVE</sequence>
<keyword evidence="3" id="KW-1185">Reference proteome</keyword>